<keyword evidence="1" id="KW-0472">Membrane</keyword>
<gene>
    <name evidence="2" type="ORF">MNOR_LOCUS18068</name>
</gene>
<feature type="transmembrane region" description="Helical" evidence="1">
    <location>
        <begin position="38"/>
        <end position="67"/>
    </location>
</feature>
<feature type="transmembrane region" description="Helical" evidence="1">
    <location>
        <begin position="88"/>
        <end position="114"/>
    </location>
</feature>
<reference evidence="2 3" key="1">
    <citation type="submission" date="2024-05" db="EMBL/GenBank/DDBJ databases">
        <authorList>
            <person name="Wallberg A."/>
        </authorList>
    </citation>
    <scope>NUCLEOTIDE SEQUENCE [LARGE SCALE GENOMIC DNA]</scope>
</reference>
<dbReference type="EMBL" id="CAXKWB010012745">
    <property type="protein sequence ID" value="CAL4105323.1"/>
    <property type="molecule type" value="Genomic_DNA"/>
</dbReference>
<comment type="caution">
    <text evidence="2">The sequence shown here is derived from an EMBL/GenBank/DDBJ whole genome shotgun (WGS) entry which is preliminary data.</text>
</comment>
<evidence type="ECO:0000313" key="2">
    <source>
        <dbReference type="EMBL" id="CAL4105323.1"/>
    </source>
</evidence>
<name>A0AAV2QZ37_MEGNR</name>
<dbReference type="Proteomes" id="UP001497623">
    <property type="component" value="Unassembled WGS sequence"/>
</dbReference>
<sequence>MTSGAHLSNYVILFLRSCISLGFGPSSEVDDGECCTRVLLVCWCIFIKSSILALGNFMAIFMLYYGISNITFSIKYLKHCLIYKSNTFELIYGLFVLFTTIFLLINIVKFIFVLGDPEVSCKEVDYPLVLHYIVIPLTWIYLLNFLSHCIVECRENLYPNSKANDTIFNGFWLDDQGNCCYSETMTGETITNIDLNIWTRQHYTFPTENSQAKTTEFSSLQFAKQDPP</sequence>
<keyword evidence="1" id="KW-0812">Transmembrane</keyword>
<keyword evidence="1" id="KW-1133">Transmembrane helix</keyword>
<feature type="transmembrane region" description="Helical" evidence="1">
    <location>
        <begin position="126"/>
        <end position="146"/>
    </location>
</feature>
<evidence type="ECO:0000313" key="3">
    <source>
        <dbReference type="Proteomes" id="UP001497623"/>
    </source>
</evidence>
<keyword evidence="3" id="KW-1185">Reference proteome</keyword>
<organism evidence="2 3">
    <name type="scientific">Meganyctiphanes norvegica</name>
    <name type="common">Northern krill</name>
    <name type="synonym">Thysanopoda norvegica</name>
    <dbReference type="NCBI Taxonomy" id="48144"/>
    <lineage>
        <taxon>Eukaryota</taxon>
        <taxon>Metazoa</taxon>
        <taxon>Ecdysozoa</taxon>
        <taxon>Arthropoda</taxon>
        <taxon>Crustacea</taxon>
        <taxon>Multicrustacea</taxon>
        <taxon>Malacostraca</taxon>
        <taxon>Eumalacostraca</taxon>
        <taxon>Eucarida</taxon>
        <taxon>Euphausiacea</taxon>
        <taxon>Euphausiidae</taxon>
        <taxon>Meganyctiphanes</taxon>
    </lineage>
</organism>
<dbReference type="AlphaFoldDB" id="A0AAV2QZ37"/>
<evidence type="ECO:0000256" key="1">
    <source>
        <dbReference type="SAM" id="Phobius"/>
    </source>
</evidence>
<accession>A0AAV2QZ37</accession>
<protein>
    <submittedName>
        <fullName evidence="2">Uncharacterized protein</fullName>
    </submittedName>
</protein>
<proteinExistence type="predicted"/>